<gene>
    <name evidence="1" type="ORF">SAMN04488028_10276</name>
</gene>
<dbReference type="EMBL" id="FRAA01000002">
    <property type="protein sequence ID" value="SHJ90064.1"/>
    <property type="molecule type" value="Genomic_DNA"/>
</dbReference>
<proteinExistence type="predicted"/>
<dbReference type="STRING" id="156994.SAMN04488028_10276"/>
<dbReference type="AlphaFoldDB" id="A0A1M6N2Z5"/>
<keyword evidence="2" id="KW-1185">Reference proteome</keyword>
<reference evidence="2" key="1">
    <citation type="submission" date="2016-11" db="EMBL/GenBank/DDBJ databases">
        <authorList>
            <person name="Varghese N."/>
            <person name="Submissions S."/>
        </authorList>
    </citation>
    <scope>NUCLEOTIDE SEQUENCE [LARGE SCALE GENOMIC DNA]</scope>
    <source>
        <strain evidence="2">DSM 26134</strain>
    </source>
</reference>
<sequence>MGTSSKNIFIQVDTNSVLLGSPSLQSPSSSLNALALQHTMIFSPGSMSLGNSVTNFTIGSNQEVKAGSIIYFTILPLQLYSTHSLYFASSNPISAPQNAAHPILPTYFKIVDNNPLSLGMEITNEFPLKENVEFCLNIILDYHKLNGDPASLEICIDPKLKVGQGD</sequence>
<dbReference type="RefSeq" id="WP_073120787.1">
    <property type="nucleotide sequence ID" value="NZ_FRAA01000002.1"/>
</dbReference>
<evidence type="ECO:0000313" key="2">
    <source>
        <dbReference type="Proteomes" id="UP000184474"/>
    </source>
</evidence>
<evidence type="ECO:0008006" key="3">
    <source>
        <dbReference type="Google" id="ProtNLM"/>
    </source>
</evidence>
<organism evidence="1 2">
    <name type="scientific">Reichenbachiella agariperforans</name>
    <dbReference type="NCBI Taxonomy" id="156994"/>
    <lineage>
        <taxon>Bacteria</taxon>
        <taxon>Pseudomonadati</taxon>
        <taxon>Bacteroidota</taxon>
        <taxon>Cytophagia</taxon>
        <taxon>Cytophagales</taxon>
        <taxon>Reichenbachiellaceae</taxon>
        <taxon>Reichenbachiella</taxon>
    </lineage>
</organism>
<name>A0A1M6N2Z5_REIAG</name>
<protein>
    <recommendedName>
        <fullName evidence="3">Inclusion body protein</fullName>
    </recommendedName>
</protein>
<dbReference type="Proteomes" id="UP000184474">
    <property type="component" value="Unassembled WGS sequence"/>
</dbReference>
<evidence type="ECO:0000313" key="1">
    <source>
        <dbReference type="EMBL" id="SHJ90064.1"/>
    </source>
</evidence>
<accession>A0A1M6N2Z5</accession>